<dbReference type="InterPro" id="IPR053967">
    <property type="entry name" value="LlgE_F_G-like_D1"/>
</dbReference>
<evidence type="ECO:0000256" key="1">
    <source>
        <dbReference type="ARBA" id="ARBA00004117"/>
    </source>
</evidence>
<keyword evidence="3 6" id="KW-0975">Bacterial flagellum</keyword>
<organism evidence="10 11">
    <name type="scientific">Colwellia maritima</name>
    <dbReference type="NCBI Taxonomy" id="2912588"/>
    <lineage>
        <taxon>Bacteria</taxon>
        <taxon>Pseudomonadati</taxon>
        <taxon>Pseudomonadota</taxon>
        <taxon>Gammaproteobacteria</taxon>
        <taxon>Alteromonadales</taxon>
        <taxon>Colwelliaceae</taxon>
        <taxon>Colwellia</taxon>
    </lineage>
</organism>
<evidence type="ECO:0000313" key="10">
    <source>
        <dbReference type="EMBL" id="MCI2284629.1"/>
    </source>
</evidence>
<evidence type="ECO:0000256" key="6">
    <source>
        <dbReference type="RuleBase" id="RU362116"/>
    </source>
</evidence>
<evidence type="ECO:0000259" key="8">
    <source>
        <dbReference type="Pfam" id="PF06429"/>
    </source>
</evidence>
<dbReference type="PANTHER" id="PTHR30435:SF18">
    <property type="entry name" value="FLAGELLAR BASAL-BODY ROD PROTEIN FLGF"/>
    <property type="match status" value="1"/>
</dbReference>
<dbReference type="Pfam" id="PF22692">
    <property type="entry name" value="LlgE_F_G_D1"/>
    <property type="match status" value="1"/>
</dbReference>
<dbReference type="Proteomes" id="UP001139646">
    <property type="component" value="Unassembled WGS sequence"/>
</dbReference>
<feature type="domain" description="Flagellar basal body rod protein N-terminal" evidence="7">
    <location>
        <begin position="5"/>
        <end position="35"/>
    </location>
</feature>
<name>A0ABS9X333_9GAMM</name>
<accession>A0ABS9X333</accession>
<evidence type="ECO:0000256" key="5">
    <source>
        <dbReference type="ARBA" id="ARBA00040228"/>
    </source>
</evidence>
<dbReference type="InterPro" id="IPR010930">
    <property type="entry name" value="Flg_bb/hook_C_dom"/>
</dbReference>
<evidence type="ECO:0000256" key="3">
    <source>
        <dbReference type="ARBA" id="ARBA00023143"/>
    </source>
</evidence>
<comment type="subunit">
    <text evidence="4 6">The basal body constitutes a major portion of the flagellar organelle and consists of five rings (E,L,P,S, and M) mounted on a central rod. The rod consists of about 26 subunits of FlgG in the distal portion, and FlgB, FlgC and FlgF are thought to build up the proximal portion of the rod with about 6 subunits each.</text>
</comment>
<dbReference type="EMBL" id="JAKKSL010000003">
    <property type="protein sequence ID" value="MCI2284629.1"/>
    <property type="molecule type" value="Genomic_DNA"/>
</dbReference>
<comment type="subcellular location">
    <subcellularLocation>
        <location evidence="1 6">Bacterial flagellum basal body</location>
    </subcellularLocation>
</comment>
<dbReference type="SUPFAM" id="SSF117143">
    <property type="entry name" value="Flagellar hook protein flgE"/>
    <property type="match status" value="1"/>
</dbReference>
<dbReference type="InterPro" id="IPR020013">
    <property type="entry name" value="Flagellar_FlgE/F/G"/>
</dbReference>
<keyword evidence="10" id="KW-0282">Flagellum</keyword>
<dbReference type="Pfam" id="PF00460">
    <property type="entry name" value="Flg_bb_rod"/>
    <property type="match status" value="1"/>
</dbReference>
<evidence type="ECO:0000259" key="7">
    <source>
        <dbReference type="Pfam" id="PF00460"/>
    </source>
</evidence>
<proteinExistence type="inferred from homology"/>
<reference evidence="10" key="1">
    <citation type="submission" date="2022-01" db="EMBL/GenBank/DDBJ databases">
        <title>Colwellia maritima, isolated from seawater.</title>
        <authorList>
            <person name="Kristyanto S."/>
            <person name="Jung J."/>
            <person name="Jeon C.O."/>
        </authorList>
    </citation>
    <scope>NUCLEOTIDE SEQUENCE</scope>
    <source>
        <strain evidence="10">MSW7</strain>
    </source>
</reference>
<sequence>MDKMLYVAMSGAKQNMQALAINANNLANAKTTGFKADLAQARSMQAFGEGQPTRVFSMTERASQNFDSGALLMTGRSLDIAVKGDGWFAVQTPELSNANSLGFGQGEAYSRQGHLRLTEDGTLETSNGELVLGDNGPIILPLPVSNIQISPDGTIMVQPEGAPRNAQEEVGRIKLVNPDVRLIEKGADGLFRRKDGQVELSDANVQVQGGALESSNVNPLSEMTDMIALQRQFEMHLKLMKTAEEIDSSSSALLRAF</sequence>
<dbReference type="Pfam" id="PF06429">
    <property type="entry name" value="Flg_bbr_C"/>
    <property type="match status" value="1"/>
</dbReference>
<comment type="similarity">
    <text evidence="2 6">Belongs to the flagella basal body rod proteins family.</text>
</comment>
<dbReference type="RefSeq" id="WP_242287559.1">
    <property type="nucleotide sequence ID" value="NZ_JAKKSL010000003.1"/>
</dbReference>
<keyword evidence="10" id="KW-0966">Cell projection</keyword>
<dbReference type="NCBIfam" id="NF009280">
    <property type="entry name" value="PRK12640.1"/>
    <property type="match status" value="1"/>
</dbReference>
<evidence type="ECO:0000256" key="4">
    <source>
        <dbReference type="ARBA" id="ARBA00038560"/>
    </source>
</evidence>
<dbReference type="InterPro" id="IPR037925">
    <property type="entry name" value="FlgE/F/G-like"/>
</dbReference>
<gene>
    <name evidence="10" type="ORF">L3081_16065</name>
</gene>
<keyword evidence="11" id="KW-1185">Reference proteome</keyword>
<dbReference type="PANTHER" id="PTHR30435">
    <property type="entry name" value="FLAGELLAR PROTEIN"/>
    <property type="match status" value="1"/>
</dbReference>
<dbReference type="InterPro" id="IPR001444">
    <property type="entry name" value="Flag_bb_rod_N"/>
</dbReference>
<evidence type="ECO:0000259" key="9">
    <source>
        <dbReference type="Pfam" id="PF22692"/>
    </source>
</evidence>
<comment type="caution">
    <text evidence="10">The sequence shown here is derived from an EMBL/GenBank/DDBJ whole genome shotgun (WGS) entry which is preliminary data.</text>
</comment>
<keyword evidence="10" id="KW-0969">Cilium</keyword>
<dbReference type="NCBIfam" id="TIGR03506">
    <property type="entry name" value="FlgEFG_subfam"/>
    <property type="match status" value="1"/>
</dbReference>
<protein>
    <recommendedName>
        <fullName evidence="5 6">Flagellar basal-body rod protein FlgF</fullName>
    </recommendedName>
</protein>
<evidence type="ECO:0000313" key="11">
    <source>
        <dbReference type="Proteomes" id="UP001139646"/>
    </source>
</evidence>
<evidence type="ECO:0000256" key="2">
    <source>
        <dbReference type="ARBA" id="ARBA00009677"/>
    </source>
</evidence>
<feature type="domain" description="Flagellar basal-body/hook protein C-terminal" evidence="8">
    <location>
        <begin position="209"/>
        <end position="251"/>
    </location>
</feature>
<feature type="domain" description="Flagellar hook protein FlgE/F/G-like D1" evidence="9">
    <location>
        <begin position="81"/>
        <end position="157"/>
    </location>
</feature>